<evidence type="ECO:0000313" key="1">
    <source>
        <dbReference type="EMBL" id="KAL2861706.1"/>
    </source>
</evidence>
<reference evidence="1 2" key="1">
    <citation type="submission" date="2024-07" db="EMBL/GenBank/DDBJ databases">
        <title>Section-level genome sequencing and comparative genomics of Aspergillus sections Usti and Cavernicolus.</title>
        <authorList>
            <consortium name="Lawrence Berkeley National Laboratory"/>
            <person name="Nybo J.L."/>
            <person name="Vesth T.C."/>
            <person name="Theobald S."/>
            <person name="Frisvad J.C."/>
            <person name="Larsen T.O."/>
            <person name="Kjaerboelling I."/>
            <person name="Rothschild-Mancinelli K."/>
            <person name="Lyhne E.K."/>
            <person name="Kogle M.E."/>
            <person name="Barry K."/>
            <person name="Clum A."/>
            <person name="Na H."/>
            <person name="Ledsgaard L."/>
            <person name="Lin J."/>
            <person name="Lipzen A."/>
            <person name="Kuo A."/>
            <person name="Riley R."/>
            <person name="Mondo S."/>
            <person name="LaButti K."/>
            <person name="Haridas S."/>
            <person name="Pangalinan J."/>
            <person name="Salamov A.A."/>
            <person name="Simmons B.A."/>
            <person name="Magnuson J.K."/>
            <person name="Chen J."/>
            <person name="Drula E."/>
            <person name="Henrissat B."/>
            <person name="Wiebenga A."/>
            <person name="Lubbers R.J."/>
            <person name="Gomes A.C."/>
            <person name="Macurrencykelacurrency M.R."/>
            <person name="Stajich J."/>
            <person name="Grigoriev I.V."/>
            <person name="Mortensen U.H."/>
            <person name="De vries R.P."/>
            <person name="Baker S.E."/>
            <person name="Andersen M.R."/>
        </authorList>
    </citation>
    <scope>NUCLEOTIDE SEQUENCE [LARGE SCALE GENOMIC DNA]</scope>
    <source>
        <strain evidence="1 2">CBS 756.74</strain>
    </source>
</reference>
<accession>A0ABR4LB01</accession>
<organism evidence="1 2">
    <name type="scientific">Aspergillus pseudodeflectus</name>
    <dbReference type="NCBI Taxonomy" id="176178"/>
    <lineage>
        <taxon>Eukaryota</taxon>
        <taxon>Fungi</taxon>
        <taxon>Dikarya</taxon>
        <taxon>Ascomycota</taxon>
        <taxon>Pezizomycotina</taxon>
        <taxon>Eurotiomycetes</taxon>
        <taxon>Eurotiomycetidae</taxon>
        <taxon>Eurotiales</taxon>
        <taxon>Aspergillaceae</taxon>
        <taxon>Aspergillus</taxon>
        <taxon>Aspergillus subgen. Nidulantes</taxon>
    </lineage>
</organism>
<dbReference type="EMBL" id="JBFXLR010000001">
    <property type="protein sequence ID" value="KAL2861706.1"/>
    <property type="molecule type" value="Genomic_DNA"/>
</dbReference>
<evidence type="ECO:0000313" key="2">
    <source>
        <dbReference type="Proteomes" id="UP001610444"/>
    </source>
</evidence>
<gene>
    <name evidence="1" type="ORF">BJX68DRAFT_223106</name>
</gene>
<comment type="caution">
    <text evidence="1">The sequence shown here is derived from an EMBL/GenBank/DDBJ whole genome shotgun (WGS) entry which is preliminary data.</text>
</comment>
<dbReference type="RefSeq" id="XP_070905796.1">
    <property type="nucleotide sequence ID" value="XM_071038094.1"/>
</dbReference>
<keyword evidence="2" id="KW-1185">Reference proteome</keyword>
<sequence>MGRLPARANGGWSSYSTPTPRGDQIGLVSGLGRWASESPRITTIIVLLVFVFRLLTQGMQPLLCDFAHQYSSVACGKFRFYPELARSGLRFLSRFGSTRGLGPFPNFLNQVAFVGPDSIEDNTK</sequence>
<protein>
    <submittedName>
        <fullName evidence="1">Uncharacterized protein</fullName>
    </submittedName>
</protein>
<name>A0ABR4LB01_9EURO</name>
<dbReference type="Proteomes" id="UP001610444">
    <property type="component" value="Unassembled WGS sequence"/>
</dbReference>
<dbReference type="GeneID" id="98153258"/>
<proteinExistence type="predicted"/>